<organism evidence="3 4">
    <name type="scientific">Gymnopus androsaceus JB14</name>
    <dbReference type="NCBI Taxonomy" id="1447944"/>
    <lineage>
        <taxon>Eukaryota</taxon>
        <taxon>Fungi</taxon>
        <taxon>Dikarya</taxon>
        <taxon>Basidiomycota</taxon>
        <taxon>Agaricomycotina</taxon>
        <taxon>Agaricomycetes</taxon>
        <taxon>Agaricomycetidae</taxon>
        <taxon>Agaricales</taxon>
        <taxon>Marasmiineae</taxon>
        <taxon>Omphalotaceae</taxon>
        <taxon>Gymnopus</taxon>
    </lineage>
</organism>
<evidence type="ECO:0000313" key="4">
    <source>
        <dbReference type="Proteomes" id="UP000799118"/>
    </source>
</evidence>
<dbReference type="AlphaFoldDB" id="A0A6A4GNN6"/>
<sequence>MSVALRRSLHHDISWLNYLLHPYHNKYIAGDLLSPQSYYSFFPSLPSLLLTQRMFAEVGIIIAILSAASGLTFNTPTNAVSGLTSSVSWTATSRDSVFSLRLDINFNGVNLPVIATNVDPLTDSPLAVQWPLVPSGDYTVSATSISNSDETYAQSNIFLLAASDSSSSSTSTSSPTPISNSTTSAGASSLSPGSSTQNSNQSSGASSSSTTSLAISASTSTSTSPSAIAPSAKKNAVGAIVGGVIGGIVALVLVGLFTFLNIRRRGHSRREWFERGRVKYLEDGMKANPASDVSVSLCEEVVTTKDADISNPVEKSENSPLPHGVSFIPPTLFDPASSTLYSENPRSLQSAEAPPSIHDMDSDPPDTDSTCAILGGVRYKVASETDSIPSQKTSGISAPEINPTGAICRDEEQNLDIVNSDSRTTAAPLALQGPNQTLELDNQGHDLTEEEDVLLLELQLQMTRRSSR</sequence>
<gene>
    <name evidence="3" type="ORF">BT96DRAFT_927635</name>
</gene>
<proteinExistence type="predicted"/>
<evidence type="ECO:0000313" key="3">
    <source>
        <dbReference type="EMBL" id="KAE9387402.1"/>
    </source>
</evidence>
<feature type="transmembrane region" description="Helical" evidence="2">
    <location>
        <begin position="236"/>
        <end position="260"/>
    </location>
</feature>
<keyword evidence="2" id="KW-0812">Transmembrane</keyword>
<protein>
    <submittedName>
        <fullName evidence="3">Uncharacterized protein</fullName>
    </submittedName>
</protein>
<keyword evidence="2" id="KW-1133">Transmembrane helix</keyword>
<evidence type="ECO:0000256" key="2">
    <source>
        <dbReference type="SAM" id="Phobius"/>
    </source>
</evidence>
<dbReference type="OrthoDB" id="5420143at2759"/>
<accession>A0A6A4GNN6</accession>
<feature type="compositionally biased region" description="Polar residues" evidence="1">
    <location>
        <begin position="338"/>
        <end position="350"/>
    </location>
</feature>
<name>A0A6A4GNN6_9AGAR</name>
<dbReference type="Proteomes" id="UP000799118">
    <property type="component" value="Unassembled WGS sequence"/>
</dbReference>
<dbReference type="EMBL" id="ML769803">
    <property type="protein sequence ID" value="KAE9387402.1"/>
    <property type="molecule type" value="Genomic_DNA"/>
</dbReference>
<feature type="region of interest" description="Disordered" evidence="1">
    <location>
        <begin position="338"/>
        <end position="366"/>
    </location>
</feature>
<reference evidence="3" key="1">
    <citation type="journal article" date="2019" name="Environ. Microbiol.">
        <title>Fungal ecological strategies reflected in gene transcription - a case study of two litter decomposers.</title>
        <authorList>
            <person name="Barbi F."/>
            <person name="Kohler A."/>
            <person name="Barry K."/>
            <person name="Baskaran P."/>
            <person name="Daum C."/>
            <person name="Fauchery L."/>
            <person name="Ihrmark K."/>
            <person name="Kuo A."/>
            <person name="LaButti K."/>
            <person name="Lipzen A."/>
            <person name="Morin E."/>
            <person name="Grigoriev I.V."/>
            <person name="Henrissat B."/>
            <person name="Lindahl B."/>
            <person name="Martin F."/>
        </authorList>
    </citation>
    <scope>NUCLEOTIDE SEQUENCE</scope>
    <source>
        <strain evidence="3">JB14</strain>
    </source>
</reference>
<feature type="region of interest" description="Disordered" evidence="1">
    <location>
        <begin position="166"/>
        <end position="209"/>
    </location>
</feature>
<evidence type="ECO:0000256" key="1">
    <source>
        <dbReference type="SAM" id="MobiDB-lite"/>
    </source>
</evidence>
<keyword evidence="4" id="KW-1185">Reference proteome</keyword>
<keyword evidence="2" id="KW-0472">Membrane</keyword>